<comment type="caution">
    <text evidence="3">The sequence shown here is derived from an EMBL/GenBank/DDBJ whole genome shotgun (WGS) entry which is preliminary data.</text>
</comment>
<protein>
    <submittedName>
        <fullName evidence="3">ANTAR domain-containing protein</fullName>
    </submittedName>
</protein>
<dbReference type="InterPro" id="IPR011006">
    <property type="entry name" value="CheY-like_superfamily"/>
</dbReference>
<evidence type="ECO:0000313" key="4">
    <source>
        <dbReference type="Proteomes" id="UP000232453"/>
    </source>
</evidence>
<dbReference type="InterPro" id="IPR036388">
    <property type="entry name" value="WH-like_DNA-bd_sf"/>
</dbReference>
<feature type="compositionally biased region" description="Basic residues" evidence="1">
    <location>
        <begin position="127"/>
        <end position="140"/>
    </location>
</feature>
<dbReference type="Proteomes" id="UP000232453">
    <property type="component" value="Unassembled WGS sequence"/>
</dbReference>
<proteinExistence type="predicted"/>
<dbReference type="GO" id="GO:0003723">
    <property type="term" value="F:RNA binding"/>
    <property type="evidence" value="ECO:0007669"/>
    <property type="project" value="InterPro"/>
</dbReference>
<gene>
    <name evidence="3" type="ORF">ATL51_2060</name>
</gene>
<accession>A0AA44ZP37</accession>
<feature type="compositionally biased region" description="Basic and acidic residues" evidence="1">
    <location>
        <begin position="141"/>
        <end position="164"/>
    </location>
</feature>
<dbReference type="Gene3D" id="1.10.10.10">
    <property type="entry name" value="Winged helix-like DNA-binding domain superfamily/Winged helix DNA-binding domain"/>
    <property type="match status" value="1"/>
</dbReference>
<feature type="domain" description="ANTAR" evidence="2">
    <location>
        <begin position="35"/>
        <end position="96"/>
    </location>
</feature>
<dbReference type="InterPro" id="IPR005561">
    <property type="entry name" value="ANTAR"/>
</dbReference>
<name>A0AA44ZP37_PSEA5</name>
<feature type="region of interest" description="Disordered" evidence="1">
    <location>
        <begin position="1"/>
        <end position="26"/>
    </location>
</feature>
<dbReference type="AlphaFoldDB" id="A0AA44ZP37"/>
<dbReference type="SMART" id="SM01012">
    <property type="entry name" value="ANTAR"/>
    <property type="match status" value="1"/>
</dbReference>
<organism evidence="3 4">
    <name type="scientific">Pseudonocardia alni</name>
    <name type="common">Amycolata alni</name>
    <dbReference type="NCBI Taxonomy" id="33907"/>
    <lineage>
        <taxon>Bacteria</taxon>
        <taxon>Bacillati</taxon>
        <taxon>Actinomycetota</taxon>
        <taxon>Actinomycetes</taxon>
        <taxon>Pseudonocardiales</taxon>
        <taxon>Pseudonocardiaceae</taxon>
        <taxon>Pseudonocardia</taxon>
    </lineage>
</organism>
<dbReference type="EMBL" id="PHUJ01000003">
    <property type="protein sequence ID" value="PKB30399.1"/>
    <property type="molecule type" value="Genomic_DNA"/>
</dbReference>
<evidence type="ECO:0000313" key="3">
    <source>
        <dbReference type="EMBL" id="PKB30399.1"/>
    </source>
</evidence>
<dbReference type="Pfam" id="PF03861">
    <property type="entry name" value="ANTAR"/>
    <property type="match status" value="1"/>
</dbReference>
<reference evidence="3 4" key="1">
    <citation type="submission" date="2017-11" db="EMBL/GenBank/DDBJ databases">
        <title>Sequencing the genomes of 1000 actinobacteria strains.</title>
        <authorList>
            <person name="Klenk H.-P."/>
        </authorList>
    </citation>
    <scope>NUCLEOTIDE SEQUENCE [LARGE SCALE GENOMIC DNA]</scope>
    <source>
        <strain evidence="3 4">DSM 44104</strain>
    </source>
</reference>
<evidence type="ECO:0000259" key="2">
    <source>
        <dbReference type="PROSITE" id="PS50921"/>
    </source>
</evidence>
<evidence type="ECO:0000256" key="1">
    <source>
        <dbReference type="SAM" id="MobiDB-lite"/>
    </source>
</evidence>
<dbReference type="SUPFAM" id="SSF52172">
    <property type="entry name" value="CheY-like"/>
    <property type="match status" value="1"/>
</dbReference>
<sequence length="308" mass="33957">MSTLLTGPDRVTDHTGQLGGDSTRTAAVRSDQSRITLLQDQVEGLTRALRNRDTIGQAKGILVAHYDIGPDEAFTLLVQVSPHSDTKLAELATVVVAGVRERGPAQQCRVVTEVLESLLDQTERTRHPPRRGGVRARVREHRQAGRLDLSRPLDPRRGRRDPRSATDVVVLDPHRPARRRCRGRRRRGLRRRPVHHQPVTVRPARVLRGDRRTVRGRPGCELTHHRPPPFYDSAAAPPARLVGFFVYATGEDTFGRDLGVLAALIGRGRLDPQLGSVRDWAEIADAVEALCLRTATGKAVLTEPTGAG</sequence>
<dbReference type="PROSITE" id="PS50921">
    <property type="entry name" value="ANTAR"/>
    <property type="match status" value="1"/>
</dbReference>
<feature type="region of interest" description="Disordered" evidence="1">
    <location>
        <begin position="121"/>
        <end position="166"/>
    </location>
</feature>